<proteinExistence type="predicted"/>
<dbReference type="Pfam" id="PF13814">
    <property type="entry name" value="Replic_Relax"/>
    <property type="match status" value="1"/>
</dbReference>
<dbReference type="InterPro" id="IPR036390">
    <property type="entry name" value="WH_DNA-bd_sf"/>
</dbReference>
<accession>A0ABQ3WZG7</accession>
<name>A0ABQ3WZG7_9ACTN</name>
<comment type="caution">
    <text evidence="1">The sequence shown here is derived from an EMBL/GenBank/DDBJ whole genome shotgun (WGS) entry which is preliminary data.</text>
</comment>
<dbReference type="Proteomes" id="UP000612282">
    <property type="component" value="Unassembled WGS sequence"/>
</dbReference>
<organism evidence="1 2">
    <name type="scientific">Actinoplanes couchii</name>
    <dbReference type="NCBI Taxonomy" id="403638"/>
    <lineage>
        <taxon>Bacteria</taxon>
        <taxon>Bacillati</taxon>
        <taxon>Actinomycetota</taxon>
        <taxon>Actinomycetes</taxon>
        <taxon>Micromonosporales</taxon>
        <taxon>Micromonosporaceae</taxon>
        <taxon>Actinoplanes</taxon>
    </lineage>
</organism>
<reference evidence="1 2" key="1">
    <citation type="submission" date="2021-01" db="EMBL/GenBank/DDBJ databases">
        <title>Whole genome shotgun sequence of Actinoplanes couchii NBRC 106145.</title>
        <authorList>
            <person name="Komaki H."/>
            <person name="Tamura T."/>
        </authorList>
    </citation>
    <scope>NUCLEOTIDE SEQUENCE [LARGE SCALE GENOMIC DNA]</scope>
    <source>
        <strain evidence="1 2">NBRC 106145</strain>
    </source>
</reference>
<gene>
    <name evidence="1" type="ORF">Aco03nite_000740</name>
</gene>
<protein>
    <recommendedName>
        <fullName evidence="3">Replication-relaxation</fullName>
    </recommendedName>
</protein>
<dbReference type="EMBL" id="BOMG01000003">
    <property type="protein sequence ID" value="GID51670.1"/>
    <property type="molecule type" value="Genomic_DNA"/>
</dbReference>
<sequence length="291" mass="33437">MRTINNSNEQRLLKAQAVLTHRDMRLLGWLYDHGVLTTPQIDAALFGSLTFCQRRLLRLVNLGVVTRFRPQRWEGGAYPYHYLLNQLGTEVVAAQRGDPLPRRDQARQRRQHLTSRANLPHLLATNQFFVDLAALERTHPGSRLVTWRPAATFQHRGAFLRTGDNPSLMLLPTMPRPDGHGIWAEHDRQVPFLLETDLGTETLSVLTTKVTNYTRLAELTRWWWPVLFWLPSARREHHFQLLLTDVPQPGLIATASAGGKSPADPVWWLHGHSGARLRLAELPYREEGEWR</sequence>
<evidence type="ECO:0008006" key="3">
    <source>
        <dbReference type="Google" id="ProtNLM"/>
    </source>
</evidence>
<dbReference type="InterPro" id="IPR025855">
    <property type="entry name" value="Replic_Relax"/>
</dbReference>
<evidence type="ECO:0000313" key="2">
    <source>
        <dbReference type="Proteomes" id="UP000612282"/>
    </source>
</evidence>
<keyword evidence="2" id="KW-1185">Reference proteome</keyword>
<evidence type="ECO:0000313" key="1">
    <source>
        <dbReference type="EMBL" id="GID51670.1"/>
    </source>
</evidence>
<dbReference type="SUPFAM" id="SSF46785">
    <property type="entry name" value="Winged helix' DNA-binding domain"/>
    <property type="match status" value="1"/>
</dbReference>